<keyword evidence="4" id="KW-0812">Transmembrane</keyword>
<comment type="caution">
    <text evidence="6">The sequence shown here is derived from an EMBL/GenBank/DDBJ whole genome shotgun (WGS) entry which is preliminary data.</text>
</comment>
<protein>
    <submittedName>
        <fullName evidence="6">Helix-turn-helix domain-containing protein</fullName>
    </submittedName>
</protein>
<feature type="transmembrane region" description="Helical" evidence="4">
    <location>
        <begin position="107"/>
        <end position="125"/>
    </location>
</feature>
<dbReference type="SUPFAM" id="SSF46689">
    <property type="entry name" value="Homeodomain-like"/>
    <property type="match status" value="1"/>
</dbReference>
<dbReference type="InterPro" id="IPR018060">
    <property type="entry name" value="HTH_AraC"/>
</dbReference>
<dbReference type="PANTHER" id="PTHR43280">
    <property type="entry name" value="ARAC-FAMILY TRANSCRIPTIONAL REGULATOR"/>
    <property type="match status" value="1"/>
</dbReference>
<evidence type="ECO:0000313" key="6">
    <source>
        <dbReference type="EMBL" id="MFC3151897.1"/>
    </source>
</evidence>
<feature type="transmembrane region" description="Helical" evidence="4">
    <location>
        <begin position="35"/>
        <end position="55"/>
    </location>
</feature>
<keyword evidence="4" id="KW-1133">Transmembrane helix</keyword>
<keyword evidence="1" id="KW-0805">Transcription regulation</keyword>
<evidence type="ECO:0000256" key="1">
    <source>
        <dbReference type="ARBA" id="ARBA00023015"/>
    </source>
</evidence>
<accession>A0ABV7HJQ3</accession>
<dbReference type="InterPro" id="IPR018062">
    <property type="entry name" value="HTH_AraC-typ_CS"/>
</dbReference>
<dbReference type="Pfam" id="PF12833">
    <property type="entry name" value="HTH_18"/>
    <property type="match status" value="1"/>
</dbReference>
<proteinExistence type="predicted"/>
<dbReference type="PANTHER" id="PTHR43280:SF29">
    <property type="entry name" value="ARAC-FAMILY TRANSCRIPTIONAL REGULATOR"/>
    <property type="match status" value="1"/>
</dbReference>
<feature type="transmembrane region" description="Helical" evidence="4">
    <location>
        <begin position="145"/>
        <end position="166"/>
    </location>
</feature>
<dbReference type="EMBL" id="JBHRSZ010000004">
    <property type="protein sequence ID" value="MFC3151897.1"/>
    <property type="molecule type" value="Genomic_DNA"/>
</dbReference>
<dbReference type="InterPro" id="IPR009057">
    <property type="entry name" value="Homeodomain-like_sf"/>
</dbReference>
<gene>
    <name evidence="6" type="ORF">ACFOEK_12725</name>
</gene>
<dbReference type="PROSITE" id="PS01124">
    <property type="entry name" value="HTH_ARAC_FAMILY_2"/>
    <property type="match status" value="1"/>
</dbReference>
<evidence type="ECO:0000256" key="2">
    <source>
        <dbReference type="ARBA" id="ARBA00023125"/>
    </source>
</evidence>
<dbReference type="Proteomes" id="UP001595476">
    <property type="component" value="Unassembled WGS sequence"/>
</dbReference>
<dbReference type="Gene3D" id="1.10.10.60">
    <property type="entry name" value="Homeodomain-like"/>
    <property type="match status" value="1"/>
</dbReference>
<dbReference type="SMART" id="SM00342">
    <property type="entry name" value="HTH_ARAC"/>
    <property type="match status" value="1"/>
</dbReference>
<organism evidence="6 7">
    <name type="scientific">Litoribrevibacter euphylliae</name>
    <dbReference type="NCBI Taxonomy" id="1834034"/>
    <lineage>
        <taxon>Bacteria</taxon>
        <taxon>Pseudomonadati</taxon>
        <taxon>Pseudomonadota</taxon>
        <taxon>Gammaproteobacteria</taxon>
        <taxon>Oceanospirillales</taxon>
        <taxon>Oceanospirillaceae</taxon>
        <taxon>Litoribrevibacter</taxon>
    </lineage>
</organism>
<evidence type="ECO:0000313" key="7">
    <source>
        <dbReference type="Proteomes" id="UP001595476"/>
    </source>
</evidence>
<keyword evidence="3" id="KW-0804">Transcription</keyword>
<evidence type="ECO:0000256" key="3">
    <source>
        <dbReference type="ARBA" id="ARBA00023163"/>
    </source>
</evidence>
<sequence>MSYGVGTTALVALCLSGILWLAALNWLVKHTHTRLTTAWLVGLASLVVLQSLEYLYHANDLHYRWPFFLKLVDPLVILMPFCLYGYIQALSGKNIIARKLDLLKHCFPAIVVALLDVTYWSLPSAEKIEMIALVIYENETLWRSYAPYGNVYLAIIAALSLFYWWYQRRLGYPSRKGKLNQWIDQLQMVQLAVAVLLFIRIFASEVFGWYFSAVFFMAPVSAYLVYLFLSQSQLPQAAKKTIIKSLPDSETEDEGIDDALVKMSLTEPHEPTQTDDVRWQCFERLKVLIEEGAYRENEISLTVLSQRCELTTHQASEAINYCAQCNFYEWINSFRVEAAKQALRDTSEPVGKICYEVGFNSKSTFNTAFRKRVGCTPTQYRKKS</sequence>
<dbReference type="InterPro" id="IPR020449">
    <property type="entry name" value="Tscrpt_reg_AraC-type_HTH"/>
</dbReference>
<reference evidence="7" key="1">
    <citation type="journal article" date="2019" name="Int. J. Syst. Evol. Microbiol.">
        <title>The Global Catalogue of Microorganisms (GCM) 10K type strain sequencing project: providing services to taxonomists for standard genome sequencing and annotation.</title>
        <authorList>
            <consortium name="The Broad Institute Genomics Platform"/>
            <consortium name="The Broad Institute Genome Sequencing Center for Infectious Disease"/>
            <person name="Wu L."/>
            <person name="Ma J."/>
        </authorList>
    </citation>
    <scope>NUCLEOTIDE SEQUENCE [LARGE SCALE GENOMIC DNA]</scope>
    <source>
        <strain evidence="7">KCTC 52438</strain>
    </source>
</reference>
<feature type="transmembrane region" description="Helical" evidence="4">
    <location>
        <begin position="6"/>
        <end position="28"/>
    </location>
</feature>
<evidence type="ECO:0000259" key="5">
    <source>
        <dbReference type="PROSITE" id="PS01124"/>
    </source>
</evidence>
<keyword evidence="4" id="KW-0472">Membrane</keyword>
<dbReference type="PROSITE" id="PS00041">
    <property type="entry name" value="HTH_ARAC_FAMILY_1"/>
    <property type="match status" value="1"/>
</dbReference>
<evidence type="ECO:0000256" key="4">
    <source>
        <dbReference type="SAM" id="Phobius"/>
    </source>
</evidence>
<keyword evidence="7" id="KW-1185">Reference proteome</keyword>
<feature type="domain" description="HTH araC/xylS-type" evidence="5">
    <location>
        <begin position="283"/>
        <end position="383"/>
    </location>
</feature>
<name>A0ABV7HJQ3_9GAMM</name>
<feature type="transmembrane region" description="Helical" evidence="4">
    <location>
        <begin position="186"/>
        <end position="203"/>
    </location>
</feature>
<feature type="transmembrane region" description="Helical" evidence="4">
    <location>
        <begin position="67"/>
        <end position="87"/>
    </location>
</feature>
<dbReference type="PRINTS" id="PR00032">
    <property type="entry name" value="HTHARAC"/>
</dbReference>
<feature type="transmembrane region" description="Helical" evidence="4">
    <location>
        <begin position="209"/>
        <end position="229"/>
    </location>
</feature>
<keyword evidence="2" id="KW-0238">DNA-binding</keyword>
<dbReference type="RefSeq" id="WP_386721484.1">
    <property type="nucleotide sequence ID" value="NZ_JBHRSZ010000004.1"/>
</dbReference>